<reference evidence="1 2" key="2">
    <citation type="submission" date="2018-11" db="EMBL/GenBank/DDBJ databases">
        <authorList>
            <consortium name="Pathogen Informatics"/>
        </authorList>
    </citation>
    <scope>NUCLEOTIDE SEQUENCE [LARGE SCALE GENOMIC DNA]</scope>
</reference>
<evidence type="ECO:0000313" key="1">
    <source>
        <dbReference type="EMBL" id="VDO09295.1"/>
    </source>
</evidence>
<dbReference type="AlphaFoldDB" id="A0A0R3Q5W1"/>
<dbReference type="EMBL" id="UZAG01000693">
    <property type="protein sequence ID" value="VDO09295.1"/>
    <property type="molecule type" value="Genomic_DNA"/>
</dbReference>
<evidence type="ECO:0000313" key="2">
    <source>
        <dbReference type="Proteomes" id="UP000280834"/>
    </source>
</evidence>
<reference evidence="3" key="1">
    <citation type="submission" date="2017-02" db="UniProtKB">
        <authorList>
            <consortium name="WormBaseParasite"/>
        </authorList>
    </citation>
    <scope>IDENTIFICATION</scope>
</reference>
<evidence type="ECO:0000313" key="3">
    <source>
        <dbReference type="WBParaSite" id="BTMF_0000170601-mRNA-1"/>
    </source>
</evidence>
<proteinExistence type="predicted"/>
<accession>A0A0R3Q5W1</accession>
<name>A0A0R3Q5W1_9BILA</name>
<sequence>MCFPFLFILRSFWNRDICSCMRKNVNKSYIKFSLFRLCF</sequence>
<gene>
    <name evidence="1" type="ORF">BTMF_LOCUS1043</name>
</gene>
<protein>
    <submittedName>
        <fullName evidence="1 3">Uncharacterized protein</fullName>
    </submittedName>
</protein>
<dbReference type="Proteomes" id="UP000280834">
    <property type="component" value="Unassembled WGS sequence"/>
</dbReference>
<organism evidence="3">
    <name type="scientific">Brugia timori</name>
    <dbReference type="NCBI Taxonomy" id="42155"/>
    <lineage>
        <taxon>Eukaryota</taxon>
        <taxon>Metazoa</taxon>
        <taxon>Ecdysozoa</taxon>
        <taxon>Nematoda</taxon>
        <taxon>Chromadorea</taxon>
        <taxon>Rhabditida</taxon>
        <taxon>Spirurina</taxon>
        <taxon>Spiruromorpha</taxon>
        <taxon>Filarioidea</taxon>
        <taxon>Onchocercidae</taxon>
        <taxon>Brugia</taxon>
    </lineage>
</organism>
<dbReference type="WBParaSite" id="BTMF_0000170601-mRNA-1">
    <property type="protein sequence ID" value="BTMF_0000170601-mRNA-1"/>
    <property type="gene ID" value="BTMF_0000170601"/>
</dbReference>
<keyword evidence="2" id="KW-1185">Reference proteome</keyword>